<evidence type="ECO:0000313" key="8">
    <source>
        <dbReference type="Proteomes" id="UP001500067"/>
    </source>
</evidence>
<dbReference type="SUPFAM" id="SSF52821">
    <property type="entry name" value="Rhodanese/Cell cycle control phosphatase"/>
    <property type="match status" value="1"/>
</dbReference>
<keyword evidence="8" id="KW-1185">Reference proteome</keyword>
<dbReference type="InterPro" id="IPR036873">
    <property type="entry name" value="Rhodanese-like_dom_sf"/>
</dbReference>
<feature type="region of interest" description="Disordered" evidence="5">
    <location>
        <begin position="314"/>
        <end position="359"/>
    </location>
</feature>
<keyword evidence="2 4" id="KW-0560">Oxidoreductase</keyword>
<dbReference type="InterPro" id="IPR020936">
    <property type="entry name" value="TrhO"/>
</dbReference>
<feature type="compositionally biased region" description="Basic and acidic residues" evidence="5">
    <location>
        <begin position="334"/>
        <end position="359"/>
    </location>
</feature>
<dbReference type="InterPro" id="IPR001763">
    <property type="entry name" value="Rhodanese-like_dom"/>
</dbReference>
<dbReference type="InterPro" id="IPR040503">
    <property type="entry name" value="TRHO_N"/>
</dbReference>
<dbReference type="RefSeq" id="WP_345080329.1">
    <property type="nucleotide sequence ID" value="NZ_BAABFA010000008.1"/>
</dbReference>
<dbReference type="NCBIfam" id="NF001133">
    <property type="entry name" value="PRK00142.1-1"/>
    <property type="match status" value="1"/>
</dbReference>
<comment type="caution">
    <text evidence="7">The sequence shown here is derived from an EMBL/GenBank/DDBJ whole genome shotgun (WGS) entry which is preliminary data.</text>
</comment>
<evidence type="ECO:0000256" key="2">
    <source>
        <dbReference type="ARBA" id="ARBA00023002"/>
    </source>
</evidence>
<feature type="domain" description="Rhodanese" evidence="6">
    <location>
        <begin position="146"/>
        <end position="240"/>
    </location>
</feature>
<dbReference type="PANTHER" id="PTHR43846">
    <property type="entry name" value="UPF0176 PROTEIN YCEA"/>
    <property type="match status" value="1"/>
</dbReference>
<evidence type="ECO:0000256" key="5">
    <source>
        <dbReference type="SAM" id="MobiDB-lite"/>
    </source>
</evidence>
<dbReference type="PROSITE" id="PS50206">
    <property type="entry name" value="RHODANESE_3"/>
    <property type="match status" value="1"/>
</dbReference>
<dbReference type="Gene3D" id="3.40.250.10">
    <property type="entry name" value="Rhodanese-like domain"/>
    <property type="match status" value="1"/>
</dbReference>
<dbReference type="Pfam" id="PF17773">
    <property type="entry name" value="UPF0176_N"/>
    <property type="match status" value="1"/>
</dbReference>
<dbReference type="Gene3D" id="3.30.70.100">
    <property type="match status" value="1"/>
</dbReference>
<comment type="catalytic activity">
    <reaction evidence="4">
        <text>uridine(34) in tRNA + AH2 + O2 = 5-hydroxyuridine(34) in tRNA + A + H2O</text>
        <dbReference type="Rhea" id="RHEA:64224"/>
        <dbReference type="Rhea" id="RHEA-COMP:11727"/>
        <dbReference type="Rhea" id="RHEA-COMP:13381"/>
        <dbReference type="ChEBI" id="CHEBI:13193"/>
        <dbReference type="ChEBI" id="CHEBI:15377"/>
        <dbReference type="ChEBI" id="CHEBI:15379"/>
        <dbReference type="ChEBI" id="CHEBI:17499"/>
        <dbReference type="ChEBI" id="CHEBI:65315"/>
        <dbReference type="ChEBI" id="CHEBI:136877"/>
    </reaction>
</comment>
<proteinExistence type="inferred from homology"/>
<accession>A0ABP8NE28</accession>
<dbReference type="InterPro" id="IPR022111">
    <property type="entry name" value="Rhodanese_C"/>
</dbReference>
<dbReference type="Pfam" id="PF00581">
    <property type="entry name" value="Rhodanese"/>
    <property type="match status" value="1"/>
</dbReference>
<evidence type="ECO:0000256" key="1">
    <source>
        <dbReference type="ARBA" id="ARBA00022694"/>
    </source>
</evidence>
<gene>
    <name evidence="4" type="primary">trhO</name>
    <name evidence="7" type="ORF">GCM10023093_12960</name>
</gene>
<dbReference type="EC" id="1.14.-.-" evidence="4"/>
<protein>
    <recommendedName>
        <fullName evidence="4">tRNA uridine(34) hydroxylase</fullName>
        <ecNumber evidence="4">1.14.-.-</ecNumber>
    </recommendedName>
    <alternativeName>
        <fullName evidence="4">tRNA hydroxylation protein O</fullName>
    </alternativeName>
</protein>
<dbReference type="Pfam" id="PF12368">
    <property type="entry name" value="Rhodanese_C"/>
    <property type="match status" value="1"/>
</dbReference>
<evidence type="ECO:0000259" key="6">
    <source>
        <dbReference type="PROSITE" id="PS50206"/>
    </source>
</evidence>
<evidence type="ECO:0000256" key="3">
    <source>
        <dbReference type="ARBA" id="ARBA00045625"/>
    </source>
</evidence>
<dbReference type="SMART" id="SM00450">
    <property type="entry name" value="RHOD"/>
    <property type="match status" value="1"/>
</dbReference>
<dbReference type="EMBL" id="BAABFA010000008">
    <property type="protein sequence ID" value="GAA4463774.1"/>
    <property type="molecule type" value="Genomic_DNA"/>
</dbReference>
<reference evidence="8" key="1">
    <citation type="journal article" date="2019" name="Int. J. Syst. Evol. Microbiol.">
        <title>The Global Catalogue of Microorganisms (GCM) 10K type strain sequencing project: providing services to taxonomists for standard genome sequencing and annotation.</title>
        <authorList>
            <consortium name="The Broad Institute Genomics Platform"/>
            <consortium name="The Broad Institute Genome Sequencing Center for Infectious Disease"/>
            <person name="Wu L."/>
            <person name="Ma J."/>
        </authorList>
    </citation>
    <scope>NUCLEOTIDE SEQUENCE [LARGE SCALE GENOMIC DNA]</scope>
    <source>
        <strain evidence="8">JCM 32105</strain>
    </source>
</reference>
<comment type="similarity">
    <text evidence="4">Belongs to the TrhO family.</text>
</comment>
<evidence type="ECO:0000256" key="4">
    <source>
        <dbReference type="HAMAP-Rule" id="MF_00469"/>
    </source>
</evidence>
<organism evidence="7 8">
    <name type="scientific">Nemorincola caseinilytica</name>
    <dbReference type="NCBI Taxonomy" id="2054315"/>
    <lineage>
        <taxon>Bacteria</taxon>
        <taxon>Pseudomonadati</taxon>
        <taxon>Bacteroidota</taxon>
        <taxon>Chitinophagia</taxon>
        <taxon>Chitinophagales</taxon>
        <taxon>Chitinophagaceae</taxon>
        <taxon>Nemorincola</taxon>
    </lineage>
</organism>
<dbReference type="HAMAP" id="MF_00469">
    <property type="entry name" value="TrhO"/>
    <property type="match status" value="1"/>
</dbReference>
<feature type="compositionally biased region" description="Basic and acidic residues" evidence="5">
    <location>
        <begin position="314"/>
        <end position="325"/>
    </location>
</feature>
<dbReference type="PANTHER" id="PTHR43846:SF1">
    <property type="entry name" value="TRNA URIDINE(34) HYDROXYLASE"/>
    <property type="match status" value="1"/>
</dbReference>
<keyword evidence="1 4" id="KW-0819">tRNA processing</keyword>
<dbReference type="Proteomes" id="UP001500067">
    <property type="component" value="Unassembled WGS sequence"/>
</dbReference>
<sequence length="359" mass="41220">MPVLHNRVNNEELRQRMLAETEPRTTVSFYKYFHIADPAAFRNALYVQLNELKVFGRIYIAAEGINGQVSVPQSLYEAFRDALYAAAPELNGIRMNIAVDDDGRSFWVLRMKVRPKIVADGIDDPTFDMSRTGKYLKAGEYNELAEKPGTIIVDMRNHYEYEVGHFENAIEVPSDTFRDQLPMAVDMLRGNEDKNIIMYCTGGIRCEKASAYMLHNGFRNVFHVEGGIIEYARKAKEEGLPVKFRGKNFVFDERLGERITDEVIAQCHQCGAPCDTHTNCKNDGCHLLFIQCEACAAKYSGCCSEVCHEEKDLTPDEQRERRAGRENGMMIFNKSKDHPLRKHRDEWKEQRTPKDESEQ</sequence>
<comment type="function">
    <text evidence="3">Catalyzes oxygen-dependent 5-hydroxyuridine (ho5U) modification at position 34 in tRNAs, the first step in 5-carboxymethoxyuridine (cmo5U) biosynthesis. May be part of an alternate pathway, which is able to bypass cmo5U biogenesis in a subset of tRNAs under aerobic conditions.</text>
</comment>
<dbReference type="CDD" id="cd01518">
    <property type="entry name" value="RHOD_YceA"/>
    <property type="match status" value="1"/>
</dbReference>
<name>A0ABP8NE28_9BACT</name>
<evidence type="ECO:0000313" key="7">
    <source>
        <dbReference type="EMBL" id="GAA4463774.1"/>
    </source>
</evidence>